<dbReference type="KEGG" id="fmu:J7337_002095"/>
<evidence type="ECO:0000313" key="2">
    <source>
        <dbReference type="EMBL" id="KAG9505129.1"/>
    </source>
</evidence>
<evidence type="ECO:0000313" key="3">
    <source>
        <dbReference type="Proteomes" id="UP000827133"/>
    </source>
</evidence>
<keyword evidence="3" id="KW-1185">Reference proteome</keyword>
<organism evidence="2 3">
    <name type="scientific">Fusarium musae</name>
    <dbReference type="NCBI Taxonomy" id="1042133"/>
    <lineage>
        <taxon>Eukaryota</taxon>
        <taxon>Fungi</taxon>
        <taxon>Dikarya</taxon>
        <taxon>Ascomycota</taxon>
        <taxon>Pezizomycotina</taxon>
        <taxon>Sordariomycetes</taxon>
        <taxon>Hypocreomycetidae</taxon>
        <taxon>Hypocreales</taxon>
        <taxon>Nectriaceae</taxon>
        <taxon>Fusarium</taxon>
    </lineage>
</organism>
<name>A0A9P8ITD3_9HYPO</name>
<gene>
    <name evidence="2" type="ORF">J7337_002095</name>
</gene>
<dbReference type="Proteomes" id="UP000827133">
    <property type="component" value="Unassembled WGS sequence"/>
</dbReference>
<proteinExistence type="predicted"/>
<feature type="compositionally biased region" description="Low complexity" evidence="1">
    <location>
        <begin position="51"/>
        <end position="66"/>
    </location>
</feature>
<dbReference type="SUPFAM" id="SSF49785">
    <property type="entry name" value="Galactose-binding domain-like"/>
    <property type="match status" value="1"/>
</dbReference>
<dbReference type="GeneID" id="68309952"/>
<feature type="compositionally biased region" description="Low complexity" evidence="1">
    <location>
        <begin position="14"/>
        <end position="26"/>
    </location>
</feature>
<dbReference type="Gene3D" id="2.60.120.260">
    <property type="entry name" value="Galactose-binding domain-like"/>
    <property type="match status" value="1"/>
</dbReference>
<feature type="region of interest" description="Disordered" evidence="1">
    <location>
        <begin position="44"/>
        <end position="66"/>
    </location>
</feature>
<dbReference type="InterPro" id="IPR008979">
    <property type="entry name" value="Galactose-bd-like_sf"/>
</dbReference>
<protein>
    <recommendedName>
        <fullName evidence="4">CBM-cenC domain-containing protein</fullName>
    </recommendedName>
</protein>
<dbReference type="AlphaFoldDB" id="A0A9P8ITD3"/>
<feature type="region of interest" description="Disordered" evidence="1">
    <location>
        <begin position="1"/>
        <end position="26"/>
    </location>
</feature>
<dbReference type="RefSeq" id="XP_044684128.1">
    <property type="nucleotide sequence ID" value="XM_044819828.1"/>
</dbReference>
<accession>A0A9P8ITD3</accession>
<sequence>MGFAPLALARQPRSTTATSSWSSETDTATAIASTTTEIATTTISGVAPKQTTTTTESESAVETSVTVSTSAFETSTLESSTLESPTLELTTFQVSTSAAEASTHTTEDATTTTTSPAQSAQTPPNGDFEDATLAPWESTGTTAVLVRGLAYYQGNQCADLPGSYNGNTAKICQLLDIQQGYEYTFAAHLRQGCTYYSAGEGEDLDCDNNTHSFKLSIDGVFDSEAKPVSRDNQYHEYSNTFQYTGPSIDSIDLCVSVVINQGERYEFLVDSVSIVRGKSVPVPEEDMRLGPRRARMGV</sequence>
<evidence type="ECO:0000256" key="1">
    <source>
        <dbReference type="SAM" id="MobiDB-lite"/>
    </source>
</evidence>
<feature type="region of interest" description="Disordered" evidence="1">
    <location>
        <begin position="95"/>
        <end position="131"/>
    </location>
</feature>
<reference evidence="2" key="1">
    <citation type="journal article" date="2021" name="Mol. Plant Microbe Interact.">
        <title>Telomere to telomere genome assembly of Fusarium musae F31, causal agent of crown rot disease of banana.</title>
        <authorList>
            <person name="Degradi L."/>
            <person name="Tava V."/>
            <person name="Kunova A."/>
            <person name="Cortesi P."/>
            <person name="Saracchi M."/>
            <person name="Pasquali M."/>
        </authorList>
    </citation>
    <scope>NUCLEOTIDE SEQUENCE</scope>
    <source>
        <strain evidence="2">F31</strain>
    </source>
</reference>
<dbReference type="EMBL" id="JAHBCI010000002">
    <property type="protein sequence ID" value="KAG9505129.1"/>
    <property type="molecule type" value="Genomic_DNA"/>
</dbReference>
<comment type="caution">
    <text evidence="2">The sequence shown here is derived from an EMBL/GenBank/DDBJ whole genome shotgun (WGS) entry which is preliminary data.</text>
</comment>
<feature type="compositionally biased region" description="Low complexity" evidence="1">
    <location>
        <begin position="95"/>
        <end position="123"/>
    </location>
</feature>
<evidence type="ECO:0008006" key="4">
    <source>
        <dbReference type="Google" id="ProtNLM"/>
    </source>
</evidence>